<organism evidence="2 4">
    <name type="scientific">Pichia kudriavzevii</name>
    <name type="common">Yeast</name>
    <name type="synonym">Issatchenkia orientalis</name>
    <dbReference type="NCBI Taxonomy" id="4909"/>
    <lineage>
        <taxon>Eukaryota</taxon>
        <taxon>Fungi</taxon>
        <taxon>Dikarya</taxon>
        <taxon>Ascomycota</taxon>
        <taxon>Saccharomycotina</taxon>
        <taxon>Pichiomycetes</taxon>
        <taxon>Pichiales</taxon>
        <taxon>Pichiaceae</taxon>
        <taxon>Pichia</taxon>
    </lineage>
</organism>
<sequence length="139" mass="16130">MCFVYWRLIEVSDSSGENDNNNYSKSIELYKLSLLILPSLGDPYNHIAIIDNLKDDKFNVIYNFIRASLTSSPLTIAYSNLLNLLNKNAKNNSILKKFEQLNSLDRSTITKNDRLSLLKSQFLILFNYHLLPSKWRLKP</sequence>
<dbReference type="HOGENOM" id="CLU_1849885_0_0_1"/>
<feature type="domain" description="DNA/RNA-binding" evidence="1">
    <location>
        <begin position="26"/>
        <end position="135"/>
    </location>
</feature>
<dbReference type="SUPFAM" id="SSF48452">
    <property type="entry name" value="TPR-like"/>
    <property type="match status" value="1"/>
</dbReference>
<dbReference type="Proteomes" id="UP000029867">
    <property type="component" value="Unassembled WGS sequence"/>
</dbReference>
<dbReference type="EMBL" id="JQFK01001516">
    <property type="protein sequence ID" value="KGK34561.1"/>
    <property type="molecule type" value="Genomic_DNA"/>
</dbReference>
<protein>
    <recommendedName>
        <fullName evidence="1">DNA/RNA-binding domain-containing protein</fullName>
    </recommendedName>
</protein>
<name>A0A099NPV0_PICKU</name>
<dbReference type="AlphaFoldDB" id="A0A099NPV0"/>
<dbReference type="InterPro" id="IPR011990">
    <property type="entry name" value="TPR-like_helical_dom_sf"/>
</dbReference>
<gene>
    <name evidence="3" type="ORF">JL09_g6291</name>
    <name evidence="2" type="ORF">JL09_g6292</name>
</gene>
<dbReference type="Pfam" id="PF10373">
    <property type="entry name" value="EST1_DNA_bind"/>
    <property type="match status" value="1"/>
</dbReference>
<dbReference type="InterPro" id="IPR018834">
    <property type="entry name" value="DNA/RNA-bd_Est1-type"/>
</dbReference>
<feature type="non-terminal residue" evidence="2">
    <location>
        <position position="139"/>
    </location>
</feature>
<evidence type="ECO:0000313" key="4">
    <source>
        <dbReference type="Proteomes" id="UP000029867"/>
    </source>
</evidence>
<evidence type="ECO:0000259" key="1">
    <source>
        <dbReference type="Pfam" id="PF10373"/>
    </source>
</evidence>
<accession>A0A099NPV0</accession>
<evidence type="ECO:0000313" key="2">
    <source>
        <dbReference type="EMBL" id="KGK34560.1"/>
    </source>
</evidence>
<proteinExistence type="predicted"/>
<dbReference type="Gene3D" id="1.25.40.10">
    <property type="entry name" value="Tetratricopeptide repeat domain"/>
    <property type="match status" value="1"/>
</dbReference>
<evidence type="ECO:0000313" key="3">
    <source>
        <dbReference type="EMBL" id="KGK34561.1"/>
    </source>
</evidence>
<reference evidence="4" key="1">
    <citation type="journal article" date="2014" name="Microb. Cell Fact.">
        <title>Exploiting Issatchenkia orientalis SD108 for succinic acid production.</title>
        <authorList>
            <person name="Xiao H."/>
            <person name="Shao Z."/>
            <person name="Jiang Y."/>
            <person name="Dole S."/>
            <person name="Zhao H."/>
        </authorList>
    </citation>
    <scope>NUCLEOTIDE SEQUENCE [LARGE SCALE GENOMIC DNA]</scope>
    <source>
        <strain evidence="4">SD108</strain>
    </source>
</reference>
<dbReference type="VEuPathDB" id="FungiDB:C5L36_0B06860"/>
<comment type="caution">
    <text evidence="2">The sequence shown here is derived from an EMBL/GenBank/DDBJ whole genome shotgun (WGS) entry which is preliminary data.</text>
</comment>
<dbReference type="EMBL" id="JQFK01001517">
    <property type="protein sequence ID" value="KGK34560.1"/>
    <property type="molecule type" value="Genomic_DNA"/>
</dbReference>
<reference evidence="2" key="2">
    <citation type="submission" date="2014-08" db="EMBL/GenBank/DDBJ databases">
        <title>Exploiting Issatchenkia orientalis SD108 for Succinic Acid Production.</title>
        <authorList>
            <person name="Xiao H."/>
            <person name="Shao Z."/>
            <person name="Jiang Y."/>
            <person name="Dole S."/>
            <person name="Zhao H."/>
        </authorList>
    </citation>
    <scope>NUCLEOTIDE SEQUENCE [LARGE SCALE GENOMIC DNA]</scope>
    <source>
        <strain evidence="2">SD108</strain>
    </source>
</reference>